<evidence type="ECO:0000313" key="2">
    <source>
        <dbReference type="Proteomes" id="UP000257109"/>
    </source>
</evidence>
<keyword evidence="2" id="KW-1185">Reference proteome</keyword>
<name>A0A371ETI3_MUCPR</name>
<dbReference type="OrthoDB" id="999762at2759"/>
<organism evidence="1 2">
    <name type="scientific">Mucuna pruriens</name>
    <name type="common">Velvet bean</name>
    <name type="synonym">Dolichos pruriens</name>
    <dbReference type="NCBI Taxonomy" id="157652"/>
    <lineage>
        <taxon>Eukaryota</taxon>
        <taxon>Viridiplantae</taxon>
        <taxon>Streptophyta</taxon>
        <taxon>Embryophyta</taxon>
        <taxon>Tracheophyta</taxon>
        <taxon>Spermatophyta</taxon>
        <taxon>Magnoliopsida</taxon>
        <taxon>eudicotyledons</taxon>
        <taxon>Gunneridae</taxon>
        <taxon>Pentapetalae</taxon>
        <taxon>rosids</taxon>
        <taxon>fabids</taxon>
        <taxon>Fabales</taxon>
        <taxon>Fabaceae</taxon>
        <taxon>Papilionoideae</taxon>
        <taxon>50 kb inversion clade</taxon>
        <taxon>NPAAA clade</taxon>
        <taxon>indigoferoid/millettioid clade</taxon>
        <taxon>Phaseoleae</taxon>
        <taxon>Mucuna</taxon>
    </lineage>
</organism>
<accession>A0A371ETI3</accession>
<gene>
    <name evidence="1" type="ORF">CR513_51594</name>
</gene>
<dbReference type="AlphaFoldDB" id="A0A371ETI3"/>
<comment type="caution">
    <text evidence="1">The sequence shown here is derived from an EMBL/GenBank/DDBJ whole genome shotgun (WGS) entry which is preliminary data.</text>
</comment>
<dbReference type="Proteomes" id="UP000257109">
    <property type="component" value="Unassembled WGS sequence"/>
</dbReference>
<dbReference type="EMBL" id="QJKJ01012162">
    <property type="protein sequence ID" value="RDX69314.1"/>
    <property type="molecule type" value="Genomic_DNA"/>
</dbReference>
<proteinExistence type="predicted"/>
<sequence>MANNTQQFETRGTITPRIENKIVKACGICTSMEHPTNMCPTLQETEFGYLESVGSIGGHQYGKQ</sequence>
<reference evidence="1" key="1">
    <citation type="submission" date="2018-05" db="EMBL/GenBank/DDBJ databases">
        <title>Draft genome of Mucuna pruriens seed.</title>
        <authorList>
            <person name="Nnadi N.E."/>
            <person name="Vos R."/>
            <person name="Hasami M.H."/>
            <person name="Devisetty U.K."/>
            <person name="Aguiy J.C."/>
        </authorList>
    </citation>
    <scope>NUCLEOTIDE SEQUENCE [LARGE SCALE GENOMIC DNA]</scope>
    <source>
        <strain evidence="1">JCA_2017</strain>
    </source>
</reference>
<feature type="non-terminal residue" evidence="1">
    <location>
        <position position="1"/>
    </location>
</feature>
<evidence type="ECO:0000313" key="1">
    <source>
        <dbReference type="EMBL" id="RDX69314.1"/>
    </source>
</evidence>
<protein>
    <submittedName>
        <fullName evidence="1">Uncharacterized protein</fullName>
    </submittedName>
</protein>